<protein>
    <submittedName>
        <fullName evidence="1">Uncharacterized protein</fullName>
    </submittedName>
</protein>
<proteinExistence type="predicted"/>
<name>A0A0G4NIH8_VERLO</name>
<evidence type="ECO:0000313" key="2">
    <source>
        <dbReference type="Proteomes" id="UP000045706"/>
    </source>
</evidence>
<dbReference type="AlphaFoldDB" id="A0A0G4NIH8"/>
<feature type="non-terminal residue" evidence="1">
    <location>
        <position position="1"/>
    </location>
</feature>
<evidence type="ECO:0000313" key="1">
    <source>
        <dbReference type="EMBL" id="CRK46233.1"/>
    </source>
</evidence>
<accession>A0A0G4NIH8</accession>
<sequence length="24" mass="2851">AQGHQSFCRRVYRRPDGPVVPRLR</sequence>
<organism evidence="1 2">
    <name type="scientific">Verticillium longisporum</name>
    <name type="common">Verticillium dahliae var. longisporum</name>
    <dbReference type="NCBI Taxonomy" id="100787"/>
    <lineage>
        <taxon>Eukaryota</taxon>
        <taxon>Fungi</taxon>
        <taxon>Dikarya</taxon>
        <taxon>Ascomycota</taxon>
        <taxon>Pezizomycotina</taxon>
        <taxon>Sordariomycetes</taxon>
        <taxon>Hypocreomycetidae</taxon>
        <taxon>Glomerellales</taxon>
        <taxon>Plectosphaerellaceae</taxon>
        <taxon>Verticillium</taxon>
    </lineage>
</organism>
<gene>
    <name evidence="1" type="ORF">BN1723_019947</name>
</gene>
<dbReference type="EMBL" id="CVQI01035449">
    <property type="protein sequence ID" value="CRK46233.1"/>
    <property type="molecule type" value="Genomic_DNA"/>
</dbReference>
<dbReference type="Proteomes" id="UP000045706">
    <property type="component" value="Unassembled WGS sequence"/>
</dbReference>
<reference evidence="2" key="1">
    <citation type="submission" date="2015-05" db="EMBL/GenBank/DDBJ databases">
        <authorList>
            <person name="Fogelqvist Johan"/>
        </authorList>
    </citation>
    <scope>NUCLEOTIDE SEQUENCE [LARGE SCALE GENOMIC DNA]</scope>
</reference>